<dbReference type="RefSeq" id="WP_390295697.1">
    <property type="nucleotide sequence ID" value="NZ_JBHUNE010000007.1"/>
</dbReference>
<feature type="transmembrane region" description="Helical" evidence="5">
    <location>
        <begin position="124"/>
        <end position="148"/>
    </location>
</feature>
<evidence type="ECO:0000256" key="3">
    <source>
        <dbReference type="ARBA" id="ARBA00022989"/>
    </source>
</evidence>
<dbReference type="SUPFAM" id="SSF144091">
    <property type="entry name" value="Rhomboid-like"/>
    <property type="match status" value="1"/>
</dbReference>
<dbReference type="InterPro" id="IPR035952">
    <property type="entry name" value="Rhomboid-like_sf"/>
</dbReference>
<feature type="domain" description="Peptidase S54 rhomboid" evidence="6">
    <location>
        <begin position="36"/>
        <end position="173"/>
    </location>
</feature>
<evidence type="ECO:0000256" key="2">
    <source>
        <dbReference type="ARBA" id="ARBA00022692"/>
    </source>
</evidence>
<sequence length="175" mass="18392">MLVALMWAIEFLDRILPGQWERFGLRGWDFSSLGGIVLAPLLHTDWAHLAGNSVPFVVLGALVAIEGARRYWLVTALIALVGAIGPLLLTAPGTLTVGASGLVFGYFAYVMTRVVVVPGVRHRLLFGAIAVIVAIAYGGVMFAGIFAAGAGVSWQGHLTGAIGGIVAALVLRERD</sequence>
<feature type="transmembrane region" description="Helical" evidence="5">
    <location>
        <begin position="46"/>
        <end position="64"/>
    </location>
</feature>
<proteinExistence type="predicted"/>
<dbReference type="Proteomes" id="UP001597492">
    <property type="component" value="Unassembled WGS sequence"/>
</dbReference>
<keyword evidence="4 5" id="KW-0472">Membrane</keyword>
<dbReference type="EMBL" id="JBHUNE010000007">
    <property type="protein sequence ID" value="MFD2758699.1"/>
    <property type="molecule type" value="Genomic_DNA"/>
</dbReference>
<keyword evidence="7" id="KW-0645">Protease</keyword>
<dbReference type="InterPro" id="IPR022764">
    <property type="entry name" value="Peptidase_S54_rhomboid_dom"/>
</dbReference>
<evidence type="ECO:0000256" key="5">
    <source>
        <dbReference type="SAM" id="Phobius"/>
    </source>
</evidence>
<feature type="transmembrane region" description="Helical" evidence="5">
    <location>
        <begin position="95"/>
        <end position="112"/>
    </location>
</feature>
<keyword evidence="7" id="KW-0378">Hydrolase</keyword>
<name>A0ABW5UYY6_9MICO</name>
<dbReference type="PANTHER" id="PTHR43066:SF5">
    <property type="entry name" value="RHOMBOID-LIKE PROTEIN 11, CHLOROPLASTIC-RELATED"/>
    <property type="match status" value="1"/>
</dbReference>
<dbReference type="PANTHER" id="PTHR43066">
    <property type="entry name" value="RHOMBOID-RELATED PROTEIN"/>
    <property type="match status" value="1"/>
</dbReference>
<dbReference type="Gene3D" id="1.20.1540.10">
    <property type="entry name" value="Rhomboid-like"/>
    <property type="match status" value="1"/>
</dbReference>
<reference evidence="8" key="1">
    <citation type="journal article" date="2019" name="Int. J. Syst. Evol. Microbiol.">
        <title>The Global Catalogue of Microorganisms (GCM) 10K type strain sequencing project: providing services to taxonomists for standard genome sequencing and annotation.</title>
        <authorList>
            <consortium name="The Broad Institute Genomics Platform"/>
            <consortium name="The Broad Institute Genome Sequencing Center for Infectious Disease"/>
            <person name="Wu L."/>
            <person name="Ma J."/>
        </authorList>
    </citation>
    <scope>NUCLEOTIDE SEQUENCE [LARGE SCALE GENOMIC DNA]</scope>
    <source>
        <strain evidence="8">TISTR 1514</strain>
    </source>
</reference>
<dbReference type="Pfam" id="PF01694">
    <property type="entry name" value="Rhomboid"/>
    <property type="match status" value="1"/>
</dbReference>
<keyword evidence="8" id="KW-1185">Reference proteome</keyword>
<dbReference type="GO" id="GO:0006508">
    <property type="term" value="P:proteolysis"/>
    <property type="evidence" value="ECO:0007669"/>
    <property type="project" value="UniProtKB-KW"/>
</dbReference>
<evidence type="ECO:0000256" key="4">
    <source>
        <dbReference type="ARBA" id="ARBA00023136"/>
    </source>
</evidence>
<dbReference type="GO" id="GO:0008233">
    <property type="term" value="F:peptidase activity"/>
    <property type="evidence" value="ECO:0007669"/>
    <property type="project" value="UniProtKB-KW"/>
</dbReference>
<evidence type="ECO:0000313" key="7">
    <source>
        <dbReference type="EMBL" id="MFD2758699.1"/>
    </source>
</evidence>
<feature type="transmembrane region" description="Helical" evidence="5">
    <location>
        <begin position="154"/>
        <end position="171"/>
    </location>
</feature>
<keyword evidence="3 5" id="KW-1133">Transmembrane helix</keyword>
<dbReference type="EC" id="3.4.21.-" evidence="7"/>
<gene>
    <name evidence="7" type="ORF">ACFSW7_09970</name>
</gene>
<evidence type="ECO:0000313" key="8">
    <source>
        <dbReference type="Proteomes" id="UP001597492"/>
    </source>
</evidence>
<protein>
    <submittedName>
        <fullName evidence="7">Rhomboid family intramembrane serine protease</fullName>
        <ecNumber evidence="7">3.4.21.-</ecNumber>
    </submittedName>
</protein>
<feature type="transmembrane region" description="Helical" evidence="5">
    <location>
        <begin position="71"/>
        <end position="89"/>
    </location>
</feature>
<evidence type="ECO:0000256" key="1">
    <source>
        <dbReference type="ARBA" id="ARBA00004141"/>
    </source>
</evidence>
<accession>A0ABW5UYY6</accession>
<comment type="caution">
    <text evidence="7">The sequence shown here is derived from an EMBL/GenBank/DDBJ whole genome shotgun (WGS) entry which is preliminary data.</text>
</comment>
<keyword evidence="2 5" id="KW-0812">Transmembrane</keyword>
<evidence type="ECO:0000259" key="6">
    <source>
        <dbReference type="Pfam" id="PF01694"/>
    </source>
</evidence>
<organism evidence="7 8">
    <name type="scientific">Gulosibacter faecalis</name>
    <dbReference type="NCBI Taxonomy" id="272240"/>
    <lineage>
        <taxon>Bacteria</taxon>
        <taxon>Bacillati</taxon>
        <taxon>Actinomycetota</taxon>
        <taxon>Actinomycetes</taxon>
        <taxon>Micrococcales</taxon>
        <taxon>Microbacteriaceae</taxon>
        <taxon>Gulosibacter</taxon>
    </lineage>
</organism>
<comment type="subcellular location">
    <subcellularLocation>
        <location evidence="1">Membrane</location>
        <topology evidence="1">Multi-pass membrane protein</topology>
    </subcellularLocation>
</comment>